<sequence length="158" mass="17746">MRAHILLFFAMLTPAQHRADDPATVTLETMRDRYRPLLVFAPTGKDPDFLRQLHLVAADQSELQEREVLLVPLTSTSEARPACVPGTSAHMEPEAAAAARRRFHIPPNSFTVVLLGKDGGEKLRSQTPIPIRTLLQTIDSMPMRQQEIHDRHTEPKTP</sequence>
<dbReference type="AlphaFoldDB" id="A0A1I6MYE7"/>
<organism evidence="3 4">
    <name type="scientific">Granulicella pectinivorans</name>
    <dbReference type="NCBI Taxonomy" id="474950"/>
    <lineage>
        <taxon>Bacteria</taxon>
        <taxon>Pseudomonadati</taxon>
        <taxon>Acidobacteriota</taxon>
        <taxon>Terriglobia</taxon>
        <taxon>Terriglobales</taxon>
        <taxon>Acidobacteriaceae</taxon>
        <taxon>Granulicella</taxon>
    </lineage>
</organism>
<protein>
    <recommendedName>
        <fullName evidence="2">DUF4174 domain-containing protein</fullName>
    </recommendedName>
</protein>
<evidence type="ECO:0000313" key="3">
    <source>
        <dbReference type="EMBL" id="SFS20704.1"/>
    </source>
</evidence>
<feature type="domain" description="DUF4174" evidence="2">
    <location>
        <begin position="27"/>
        <end position="147"/>
    </location>
</feature>
<name>A0A1I6MYE7_9BACT</name>
<dbReference type="InterPro" id="IPR025232">
    <property type="entry name" value="DUF4174"/>
</dbReference>
<accession>A0A1I6MYE7</accession>
<gene>
    <name evidence="3" type="ORF">SAMN05421771_3775</name>
</gene>
<proteinExistence type="predicted"/>
<dbReference type="RefSeq" id="WP_141224012.1">
    <property type="nucleotide sequence ID" value="NZ_FOZL01000002.1"/>
</dbReference>
<dbReference type="Pfam" id="PF13778">
    <property type="entry name" value="DUF4174"/>
    <property type="match status" value="1"/>
</dbReference>
<dbReference type="Proteomes" id="UP000199024">
    <property type="component" value="Unassembled WGS sequence"/>
</dbReference>
<evidence type="ECO:0000256" key="1">
    <source>
        <dbReference type="ARBA" id="ARBA00022729"/>
    </source>
</evidence>
<evidence type="ECO:0000259" key="2">
    <source>
        <dbReference type="Pfam" id="PF13778"/>
    </source>
</evidence>
<dbReference type="STRING" id="474950.SAMN05421771_3775"/>
<reference evidence="3 4" key="1">
    <citation type="submission" date="2016-10" db="EMBL/GenBank/DDBJ databases">
        <authorList>
            <person name="de Groot N.N."/>
        </authorList>
    </citation>
    <scope>NUCLEOTIDE SEQUENCE [LARGE SCALE GENOMIC DNA]</scope>
    <source>
        <strain evidence="3 4">DSM 21001</strain>
    </source>
</reference>
<dbReference type="EMBL" id="FOZL01000002">
    <property type="protein sequence ID" value="SFS20704.1"/>
    <property type="molecule type" value="Genomic_DNA"/>
</dbReference>
<keyword evidence="1" id="KW-0732">Signal</keyword>
<evidence type="ECO:0000313" key="4">
    <source>
        <dbReference type="Proteomes" id="UP000199024"/>
    </source>
</evidence>
<dbReference type="OrthoDB" id="7362103at2"/>
<keyword evidence="4" id="KW-1185">Reference proteome</keyword>